<sequence>MPTFRSKPTTIKVFEIPPIAWQSHLTCALFGQSDETQDHRIQLHKNTTEPSISLNYPQIVQGREEDALVKQALAVCKGHTLLAIENQVHCGQKIHFEDLKRGDVVVLCTSHDVYGQSARRYMYWGKTTVDSDERLVFLTLVTYEKEGIEASPYWFLKHVSYRLRSGPRLASKAFVSWTQAVVIKPKHDYIVGVRERSEAESKDFRAFVKFMEHLLNSHGGLVSYLSTLNHKATSYSDTQARGDAYCKVRDTLKTLKGKGCPVECSVDRALRDELGKYPKNNKWSNDYFPIKSQHSRGFKPNNGKCQPPKDLCELLTGQAVRFCANNHKIVGN</sequence>
<dbReference type="Proteomes" id="UP000746612">
    <property type="component" value="Unassembled WGS sequence"/>
</dbReference>
<protein>
    <submittedName>
        <fullName evidence="1">Uncharacterized protein</fullName>
    </submittedName>
</protein>
<organism evidence="1 2">
    <name type="scientific">Gibberella zeae</name>
    <name type="common">Wheat head blight fungus</name>
    <name type="synonym">Fusarium graminearum</name>
    <dbReference type="NCBI Taxonomy" id="5518"/>
    <lineage>
        <taxon>Eukaryota</taxon>
        <taxon>Fungi</taxon>
        <taxon>Dikarya</taxon>
        <taxon>Ascomycota</taxon>
        <taxon>Pezizomycotina</taxon>
        <taxon>Sordariomycetes</taxon>
        <taxon>Hypocreomycetidae</taxon>
        <taxon>Hypocreales</taxon>
        <taxon>Nectriaceae</taxon>
        <taxon>Fusarium</taxon>
    </lineage>
</organism>
<dbReference type="EMBL" id="CAJPIJ010000167">
    <property type="protein sequence ID" value="CAG2000876.1"/>
    <property type="molecule type" value="Genomic_DNA"/>
</dbReference>
<name>A0A2H3GUT0_GIBZA</name>
<dbReference type="AlphaFoldDB" id="A0A2H3GUT0"/>
<comment type="caution">
    <text evidence="1">The sequence shown here is derived from an EMBL/GenBank/DDBJ whole genome shotgun (WGS) entry which is preliminary data.</text>
</comment>
<proteinExistence type="predicted"/>
<evidence type="ECO:0000313" key="2">
    <source>
        <dbReference type="Proteomes" id="UP000746612"/>
    </source>
</evidence>
<accession>A0A2H3GUT0</accession>
<evidence type="ECO:0000313" key="1">
    <source>
        <dbReference type="EMBL" id="CAG2000876.1"/>
    </source>
</evidence>
<gene>
    <name evidence="1" type="ORF">MDCFG202_LOCUS464320</name>
</gene>
<reference evidence="1" key="1">
    <citation type="submission" date="2021-03" db="EMBL/GenBank/DDBJ databases">
        <authorList>
            <person name="Alouane T."/>
            <person name="Langin T."/>
            <person name="Bonhomme L."/>
        </authorList>
    </citation>
    <scope>NUCLEOTIDE SEQUENCE</scope>
    <source>
        <strain evidence="1">MDC_Fg202</strain>
    </source>
</reference>